<dbReference type="InterPro" id="IPR046150">
    <property type="entry name" value="DUF6152"/>
</dbReference>
<reference evidence="1" key="1">
    <citation type="submission" date="2018-05" db="EMBL/GenBank/DDBJ databases">
        <authorList>
            <person name="Lanie J.A."/>
            <person name="Ng W.-L."/>
            <person name="Kazmierczak K.M."/>
            <person name="Andrzejewski T.M."/>
            <person name="Davidsen T.M."/>
            <person name="Wayne K.J."/>
            <person name="Tettelin H."/>
            <person name="Glass J.I."/>
            <person name="Rusch D."/>
            <person name="Podicherti R."/>
            <person name="Tsui H.-C.T."/>
            <person name="Winkler M.E."/>
        </authorList>
    </citation>
    <scope>NUCLEOTIDE SEQUENCE</scope>
</reference>
<dbReference type="AlphaFoldDB" id="A0A381QWA1"/>
<evidence type="ECO:0000313" key="1">
    <source>
        <dbReference type="EMBL" id="SUZ83706.1"/>
    </source>
</evidence>
<sequence length="345" mass="39195">MPKPAGIFSVILGIIILPFNNQITAHHSRANFDLDKTIQIEGTVTRWQYRNPHAYLQLNIKNNTEEEWTVELGSIPNLKQMGMERNSIKVGDKVSVVGNPDRNSQNPYLFFDSMVHENGSRYAFKDVFLYSGKAKEAGKNQPGSVDFTGKWDEERSRLATLIGLGLPDYSVTEKGKKLISNYKPSEEPSFFCQPVGLPSMIGTPYAIEITKTPDSYEIYFEFPGTKRIIHMNMKEHPENTKPSVYGHSIGRLEEGVLIVESANFIPTKWGIGDGLDSSEQKHVVEEYRLKEEGHILEITYTVTDPVYLSSPFSRTHIKRIVPDYVITDYEECDLEIAKMHLELES</sequence>
<name>A0A381QWA1_9ZZZZ</name>
<accession>A0A381QWA1</accession>
<proteinExistence type="predicted"/>
<protein>
    <submittedName>
        <fullName evidence="1">Uncharacterized protein</fullName>
    </submittedName>
</protein>
<gene>
    <name evidence="1" type="ORF">METZ01_LOCUS36560</name>
</gene>
<organism evidence="1">
    <name type="scientific">marine metagenome</name>
    <dbReference type="NCBI Taxonomy" id="408172"/>
    <lineage>
        <taxon>unclassified sequences</taxon>
        <taxon>metagenomes</taxon>
        <taxon>ecological metagenomes</taxon>
    </lineage>
</organism>
<dbReference type="Pfam" id="PF19649">
    <property type="entry name" value="DUF6152"/>
    <property type="match status" value="1"/>
</dbReference>
<dbReference type="EMBL" id="UINC01001562">
    <property type="protein sequence ID" value="SUZ83706.1"/>
    <property type="molecule type" value="Genomic_DNA"/>
</dbReference>